<proteinExistence type="inferred from homology"/>
<feature type="transmembrane region" description="Helical" evidence="7">
    <location>
        <begin position="14"/>
        <end position="34"/>
    </location>
</feature>
<feature type="transmembrane region" description="Helical" evidence="7">
    <location>
        <begin position="194"/>
        <end position="225"/>
    </location>
</feature>
<accession>A0A9X3MNC3</accession>
<reference evidence="9" key="1">
    <citation type="submission" date="2022-10" db="EMBL/GenBank/DDBJ databases">
        <title>The WGS of Solirubrobacter ginsenosidimutans DSM 21036.</title>
        <authorList>
            <person name="Jiang Z."/>
        </authorList>
    </citation>
    <scope>NUCLEOTIDE SEQUENCE</scope>
    <source>
        <strain evidence="9">DSM 21036</strain>
    </source>
</reference>
<evidence type="ECO:0000313" key="9">
    <source>
        <dbReference type="EMBL" id="MDA0159414.1"/>
    </source>
</evidence>
<comment type="similarity">
    <text evidence="7">Belongs to the binding-protein-dependent transport system permease family.</text>
</comment>
<comment type="subcellular location">
    <subcellularLocation>
        <location evidence="1 7">Cell membrane</location>
        <topology evidence="1 7">Multi-pass membrane protein</topology>
    </subcellularLocation>
</comment>
<dbReference type="PANTHER" id="PTHR43386:SF25">
    <property type="entry name" value="PEPTIDE ABC TRANSPORTER PERMEASE PROTEIN"/>
    <property type="match status" value="1"/>
</dbReference>
<name>A0A9X3MNC3_9ACTN</name>
<dbReference type="SUPFAM" id="SSF161098">
    <property type="entry name" value="MetI-like"/>
    <property type="match status" value="1"/>
</dbReference>
<evidence type="ECO:0000256" key="2">
    <source>
        <dbReference type="ARBA" id="ARBA00022448"/>
    </source>
</evidence>
<dbReference type="InterPro" id="IPR050366">
    <property type="entry name" value="BP-dependent_transpt_permease"/>
</dbReference>
<feature type="domain" description="ABC transmembrane type-1" evidence="8">
    <location>
        <begin position="77"/>
        <end position="266"/>
    </location>
</feature>
<dbReference type="Proteomes" id="UP001149140">
    <property type="component" value="Unassembled WGS sequence"/>
</dbReference>
<gene>
    <name evidence="9" type="ORF">OM076_03990</name>
</gene>
<evidence type="ECO:0000256" key="3">
    <source>
        <dbReference type="ARBA" id="ARBA00022475"/>
    </source>
</evidence>
<evidence type="ECO:0000256" key="4">
    <source>
        <dbReference type="ARBA" id="ARBA00022692"/>
    </source>
</evidence>
<evidence type="ECO:0000256" key="7">
    <source>
        <dbReference type="RuleBase" id="RU363032"/>
    </source>
</evidence>
<dbReference type="PANTHER" id="PTHR43386">
    <property type="entry name" value="OLIGOPEPTIDE TRANSPORT SYSTEM PERMEASE PROTEIN APPC"/>
    <property type="match status" value="1"/>
</dbReference>
<evidence type="ECO:0000256" key="1">
    <source>
        <dbReference type="ARBA" id="ARBA00004651"/>
    </source>
</evidence>
<dbReference type="InterPro" id="IPR000515">
    <property type="entry name" value="MetI-like"/>
</dbReference>
<feature type="transmembrane region" description="Helical" evidence="7">
    <location>
        <begin position="81"/>
        <end position="106"/>
    </location>
</feature>
<comment type="caution">
    <text evidence="9">The sequence shown here is derived from an EMBL/GenBank/DDBJ whole genome shotgun (WGS) entry which is preliminary data.</text>
</comment>
<dbReference type="Pfam" id="PF00528">
    <property type="entry name" value="BPD_transp_1"/>
    <property type="match status" value="1"/>
</dbReference>
<dbReference type="GO" id="GO:0055085">
    <property type="term" value="P:transmembrane transport"/>
    <property type="evidence" value="ECO:0007669"/>
    <property type="project" value="InterPro"/>
</dbReference>
<evidence type="ECO:0000256" key="5">
    <source>
        <dbReference type="ARBA" id="ARBA00022989"/>
    </source>
</evidence>
<dbReference type="Gene3D" id="1.10.3720.10">
    <property type="entry name" value="MetI-like"/>
    <property type="match status" value="1"/>
</dbReference>
<dbReference type="EMBL" id="JAPDOD010000002">
    <property type="protein sequence ID" value="MDA0159414.1"/>
    <property type="molecule type" value="Genomic_DNA"/>
</dbReference>
<keyword evidence="4 7" id="KW-0812">Transmembrane</keyword>
<keyword evidence="5 7" id="KW-1133">Transmembrane helix</keyword>
<dbReference type="AlphaFoldDB" id="A0A9X3MNC3"/>
<evidence type="ECO:0000313" key="10">
    <source>
        <dbReference type="Proteomes" id="UP001149140"/>
    </source>
</evidence>
<keyword evidence="2 7" id="KW-0813">Transport</keyword>
<dbReference type="GO" id="GO:0005886">
    <property type="term" value="C:plasma membrane"/>
    <property type="evidence" value="ECO:0007669"/>
    <property type="project" value="UniProtKB-SubCell"/>
</dbReference>
<dbReference type="RefSeq" id="WP_270038111.1">
    <property type="nucleotide sequence ID" value="NZ_JAPDOD010000002.1"/>
</dbReference>
<dbReference type="PROSITE" id="PS50928">
    <property type="entry name" value="ABC_TM1"/>
    <property type="match status" value="1"/>
</dbReference>
<evidence type="ECO:0000259" key="8">
    <source>
        <dbReference type="PROSITE" id="PS50928"/>
    </source>
</evidence>
<evidence type="ECO:0000256" key="6">
    <source>
        <dbReference type="ARBA" id="ARBA00023136"/>
    </source>
</evidence>
<keyword evidence="6 7" id="KW-0472">Membrane</keyword>
<feature type="transmembrane region" description="Helical" evidence="7">
    <location>
        <begin position="126"/>
        <end position="152"/>
    </location>
</feature>
<protein>
    <submittedName>
        <fullName evidence="9">ABC transporter permease</fullName>
    </submittedName>
</protein>
<dbReference type="InterPro" id="IPR035906">
    <property type="entry name" value="MetI-like_sf"/>
</dbReference>
<keyword evidence="10" id="KW-1185">Reference proteome</keyword>
<keyword evidence="3" id="KW-1003">Cell membrane</keyword>
<feature type="transmembrane region" description="Helical" evidence="7">
    <location>
        <begin position="245"/>
        <end position="266"/>
    </location>
</feature>
<dbReference type="CDD" id="cd06261">
    <property type="entry name" value="TM_PBP2"/>
    <property type="match status" value="1"/>
</dbReference>
<organism evidence="9 10">
    <name type="scientific">Solirubrobacter ginsenosidimutans</name>
    <dbReference type="NCBI Taxonomy" id="490573"/>
    <lineage>
        <taxon>Bacteria</taxon>
        <taxon>Bacillati</taxon>
        <taxon>Actinomycetota</taxon>
        <taxon>Thermoleophilia</taxon>
        <taxon>Solirubrobacterales</taxon>
        <taxon>Solirubrobacteraceae</taxon>
        <taxon>Solirubrobacter</taxon>
    </lineage>
</organism>
<sequence length="283" mass="29511">MAATRDAEGVMRDWYSRVALAVLGVVLLVAVFGARLAPHDPLGMNADGTFARAGSAGHVLGTDYNGRDVLSRLLAGAGPSVLSALAMVGVGLALGAVPGVLSAFSGRGTEFALQRFTDSLMSLPPIVFAIAVAGLFTDGLTAAIVAIGVLLAPRFFRVSRAETLGFAQTQYVEAARLFGASRWWIIRHHIWRKVLPTIAVTVATSAGFAVLAAASLGFLGLGVQAPDPTWGGMLASNVEYLAEDTLAPLWPGLFIGLTVWSLNALADGLRDRLQVRSGVEDAA</sequence>